<dbReference type="PANTHER" id="PTHR12555:SF27">
    <property type="entry name" value="UBIQUITIN FUSION DEGRADATION UFD1 FAMILY PROTEIN"/>
    <property type="match status" value="1"/>
</dbReference>
<feature type="domain" description="Ubiquitin fusion degradation protein UFD1 N-terminal subdomain 1" evidence="4">
    <location>
        <begin position="160"/>
        <end position="254"/>
    </location>
</feature>
<evidence type="ECO:0000259" key="6">
    <source>
        <dbReference type="Pfam" id="PF24842"/>
    </source>
</evidence>
<sequence>MWEAGKEMKRAGDCSAKAVISQSIVPAGAWTIWKTRNDAIFNETRVYQENMWDTFIGRKAKVEEIEEWEMDYELRSARQKLEREQRERKERARLRIERERKAKAEALRQREAIEYARAVKRIEASDAQILADKQLEESLLLGDGIIFVQILEAIPFDGLGDKIKLPPSCFSELSEKRALDKGPMYFLLSKLHQVSVAGANVMEYETDDMTHSGVLEFTAPEGYVELPPHVWGNLFPASGNLNNTLIEVRYVRLPKGTYAKLQASEMGFLDIPNHRAVLETGLRQHATLSQGDIITVNFGDLSYRLHVLELRPSTSVSVLETDIDVDIVTAVSAMDQTNKHVLIPLIFGKAELGVVNEGNYVYYKFSVDDDTCKEISLGKANLEVKLEAEMNEGDTDLYVSRHPIIFPTKHQHEWSSHDLGSKILILGDKNHGLSAGTYSIGVYGFKKLTKYQILVTMKESSSGQRVGEVALPSSEDNADSVECSNCKRNISRKAIMLHEAYCARHNVVCKYEGCGVVLRKEEAGDHVHCNKCQRALQSGEMEKHMKVFHELLHCSCGVILEKEDMVKHQSSVCPKRLIACRFCGDMVYAGSSPMDVRDRLRGLSEHESVCGSRTAPCDSCGRSVMLKEMDIHMIAVHQKN</sequence>
<dbReference type="Pfam" id="PF21366">
    <property type="entry name" value="TRAFD1-XIAF1_ZnF"/>
    <property type="match status" value="1"/>
</dbReference>
<evidence type="ECO:0000313" key="8">
    <source>
        <dbReference type="Proteomes" id="UP001180020"/>
    </source>
</evidence>
<dbReference type="GO" id="GO:0031593">
    <property type="term" value="F:polyubiquitin modification-dependent protein binding"/>
    <property type="evidence" value="ECO:0007669"/>
    <property type="project" value="TreeGrafter"/>
</dbReference>
<dbReference type="GO" id="GO:0034098">
    <property type="term" value="C:VCP-NPL4-UFD1 AAA ATPase complex"/>
    <property type="evidence" value="ECO:0007669"/>
    <property type="project" value="TreeGrafter"/>
</dbReference>
<dbReference type="InterPro" id="IPR049439">
    <property type="entry name" value="TRAFD1-XIAF1_Znf"/>
</dbReference>
<dbReference type="Gene3D" id="3.30.40.10">
    <property type="entry name" value="Zinc/RING finger domain, C3HC4 (zinc finger)"/>
    <property type="match status" value="1"/>
</dbReference>
<dbReference type="InterPro" id="IPR055418">
    <property type="entry name" value="UFD1_N2"/>
</dbReference>
<name>A0AAV9F546_ACOCL</name>
<feature type="domain" description="TRAFD1/XAF1 zinc finger" evidence="5">
    <location>
        <begin position="603"/>
        <end position="632"/>
    </location>
</feature>
<dbReference type="InterPro" id="IPR013083">
    <property type="entry name" value="Znf_RING/FYVE/PHD"/>
</dbReference>
<evidence type="ECO:0000256" key="2">
    <source>
        <dbReference type="ARBA" id="ARBA00022786"/>
    </source>
</evidence>
<dbReference type="GO" id="GO:0006511">
    <property type="term" value="P:ubiquitin-dependent protein catabolic process"/>
    <property type="evidence" value="ECO:0007669"/>
    <property type="project" value="InterPro"/>
</dbReference>
<evidence type="ECO:0000259" key="4">
    <source>
        <dbReference type="Pfam" id="PF03152"/>
    </source>
</evidence>
<comment type="caution">
    <text evidence="7">The sequence shown here is derived from an EMBL/GenBank/DDBJ whole genome shotgun (WGS) entry which is preliminary data.</text>
</comment>
<dbReference type="EMBL" id="JAUJYO010000003">
    <property type="protein sequence ID" value="KAK1320777.1"/>
    <property type="molecule type" value="Genomic_DNA"/>
</dbReference>
<dbReference type="InterPro" id="IPR042299">
    <property type="entry name" value="Ufd1-like_Nn"/>
</dbReference>
<keyword evidence="2" id="KW-0833">Ubl conjugation pathway</keyword>
<reference evidence="7" key="1">
    <citation type="journal article" date="2023" name="Nat. Commun.">
        <title>Diploid and tetraploid genomes of Acorus and the evolution of monocots.</title>
        <authorList>
            <person name="Ma L."/>
            <person name="Liu K.W."/>
            <person name="Li Z."/>
            <person name="Hsiao Y.Y."/>
            <person name="Qi Y."/>
            <person name="Fu T."/>
            <person name="Tang G.D."/>
            <person name="Zhang D."/>
            <person name="Sun W.H."/>
            <person name="Liu D.K."/>
            <person name="Li Y."/>
            <person name="Chen G.Z."/>
            <person name="Liu X.D."/>
            <person name="Liao X.Y."/>
            <person name="Jiang Y.T."/>
            <person name="Yu X."/>
            <person name="Hao Y."/>
            <person name="Huang J."/>
            <person name="Zhao X.W."/>
            <person name="Ke S."/>
            <person name="Chen Y.Y."/>
            <person name="Wu W.L."/>
            <person name="Hsu J.L."/>
            <person name="Lin Y.F."/>
            <person name="Huang M.D."/>
            <person name="Li C.Y."/>
            <person name="Huang L."/>
            <person name="Wang Z.W."/>
            <person name="Zhao X."/>
            <person name="Zhong W.Y."/>
            <person name="Peng D.H."/>
            <person name="Ahmad S."/>
            <person name="Lan S."/>
            <person name="Zhang J.S."/>
            <person name="Tsai W.C."/>
            <person name="Van de Peer Y."/>
            <person name="Liu Z.J."/>
        </authorList>
    </citation>
    <scope>NUCLEOTIDE SEQUENCE</scope>
    <source>
        <strain evidence="7">CP</strain>
    </source>
</reference>
<dbReference type="GO" id="GO:0036503">
    <property type="term" value="P:ERAD pathway"/>
    <property type="evidence" value="ECO:0007669"/>
    <property type="project" value="TreeGrafter"/>
</dbReference>
<evidence type="ECO:0000256" key="3">
    <source>
        <dbReference type="SAM" id="Coils"/>
    </source>
</evidence>
<comment type="similarity">
    <text evidence="1">Belongs to the UFD1 family.</text>
</comment>
<keyword evidence="3" id="KW-0175">Coiled coil</keyword>
<reference evidence="7" key="2">
    <citation type="submission" date="2023-06" db="EMBL/GenBank/DDBJ databases">
        <authorList>
            <person name="Ma L."/>
            <person name="Liu K.-W."/>
            <person name="Li Z."/>
            <person name="Hsiao Y.-Y."/>
            <person name="Qi Y."/>
            <person name="Fu T."/>
            <person name="Tang G."/>
            <person name="Zhang D."/>
            <person name="Sun W.-H."/>
            <person name="Liu D.-K."/>
            <person name="Li Y."/>
            <person name="Chen G.-Z."/>
            <person name="Liu X.-D."/>
            <person name="Liao X.-Y."/>
            <person name="Jiang Y.-T."/>
            <person name="Yu X."/>
            <person name="Hao Y."/>
            <person name="Huang J."/>
            <person name="Zhao X.-W."/>
            <person name="Ke S."/>
            <person name="Chen Y.-Y."/>
            <person name="Wu W.-L."/>
            <person name="Hsu J.-L."/>
            <person name="Lin Y.-F."/>
            <person name="Huang M.-D."/>
            <person name="Li C.-Y."/>
            <person name="Huang L."/>
            <person name="Wang Z.-W."/>
            <person name="Zhao X."/>
            <person name="Zhong W.-Y."/>
            <person name="Peng D.-H."/>
            <person name="Ahmad S."/>
            <person name="Lan S."/>
            <person name="Zhang J.-S."/>
            <person name="Tsai W.-C."/>
            <person name="Van De Peer Y."/>
            <person name="Liu Z.-J."/>
        </authorList>
    </citation>
    <scope>NUCLEOTIDE SEQUENCE</scope>
    <source>
        <strain evidence="7">CP</strain>
        <tissue evidence="7">Leaves</tissue>
    </source>
</reference>
<gene>
    <name evidence="7" type="ORF">QJS10_CPA03g00728</name>
</gene>
<dbReference type="InterPro" id="IPR055417">
    <property type="entry name" value="UFD1_N1"/>
</dbReference>
<evidence type="ECO:0000259" key="5">
    <source>
        <dbReference type="Pfam" id="PF21366"/>
    </source>
</evidence>
<dbReference type="Gene3D" id="3.10.330.10">
    <property type="match status" value="1"/>
</dbReference>
<protein>
    <recommendedName>
        <fullName evidence="9">Ubiquitin fusion degradation UFD1 family protein</fullName>
    </recommendedName>
</protein>
<dbReference type="AlphaFoldDB" id="A0AAV9F546"/>
<dbReference type="Gene3D" id="2.60.120.380">
    <property type="match status" value="1"/>
</dbReference>
<dbReference type="Pfam" id="PF24842">
    <property type="entry name" value="UFD1_N2"/>
    <property type="match status" value="1"/>
</dbReference>
<proteinExistence type="inferred from homology"/>
<feature type="domain" description="Ubiquitin fusion degradation protein UFD1 N-terminal subdomain 2" evidence="6">
    <location>
        <begin position="255"/>
        <end position="328"/>
    </location>
</feature>
<dbReference type="Proteomes" id="UP001180020">
    <property type="component" value="Unassembled WGS sequence"/>
</dbReference>
<organism evidence="7 8">
    <name type="scientific">Acorus calamus</name>
    <name type="common">Sweet flag</name>
    <dbReference type="NCBI Taxonomy" id="4465"/>
    <lineage>
        <taxon>Eukaryota</taxon>
        <taxon>Viridiplantae</taxon>
        <taxon>Streptophyta</taxon>
        <taxon>Embryophyta</taxon>
        <taxon>Tracheophyta</taxon>
        <taxon>Spermatophyta</taxon>
        <taxon>Magnoliopsida</taxon>
        <taxon>Liliopsida</taxon>
        <taxon>Acoraceae</taxon>
        <taxon>Acorus</taxon>
    </lineage>
</organism>
<dbReference type="PANTHER" id="PTHR12555">
    <property type="entry name" value="UBIQUITIN FUSION DEGRADATON PROTEIN 1"/>
    <property type="match status" value="1"/>
</dbReference>
<feature type="coiled-coil region" evidence="3">
    <location>
        <begin position="74"/>
        <end position="109"/>
    </location>
</feature>
<keyword evidence="8" id="KW-1185">Reference proteome</keyword>
<dbReference type="InterPro" id="IPR004854">
    <property type="entry name" value="Ufd1-like"/>
</dbReference>
<evidence type="ECO:0000313" key="7">
    <source>
        <dbReference type="EMBL" id="KAK1320777.1"/>
    </source>
</evidence>
<dbReference type="Gene3D" id="2.40.40.50">
    <property type="entry name" value="Ubiquitin fusion degradation protein UFD1, N-terminal domain"/>
    <property type="match status" value="1"/>
</dbReference>
<dbReference type="Pfam" id="PF03152">
    <property type="entry name" value="UFD1_N1"/>
    <property type="match status" value="1"/>
</dbReference>
<evidence type="ECO:0008006" key="9">
    <source>
        <dbReference type="Google" id="ProtNLM"/>
    </source>
</evidence>
<dbReference type="Pfam" id="PF23580">
    <property type="entry name" value="Znf_XAF1_N"/>
    <property type="match status" value="1"/>
</dbReference>
<accession>A0AAV9F546</accession>
<evidence type="ECO:0000256" key="1">
    <source>
        <dbReference type="ARBA" id="ARBA00006043"/>
    </source>
</evidence>